<sequence>NRILFNIDQFSSNLIRIHQYSNVNRRFVFHHDSNDESYESYESDANESDDDDSYYDIEQQIFEYLELRQYIDVLPHDLENNELEDDSNDNDEHH</sequence>
<dbReference type="Proteomes" id="UP000663874">
    <property type="component" value="Unassembled WGS sequence"/>
</dbReference>
<accession>A0A820GGZ7</accession>
<evidence type="ECO:0000313" key="2">
    <source>
        <dbReference type="Proteomes" id="UP000663874"/>
    </source>
</evidence>
<protein>
    <submittedName>
        <fullName evidence="1">Uncharacterized protein</fullName>
    </submittedName>
</protein>
<dbReference type="EMBL" id="CAJOBE010027606">
    <property type="protein sequence ID" value="CAF4278128.1"/>
    <property type="molecule type" value="Genomic_DNA"/>
</dbReference>
<name>A0A820GGZ7_9BILA</name>
<comment type="caution">
    <text evidence="1">The sequence shown here is derived from an EMBL/GenBank/DDBJ whole genome shotgun (WGS) entry which is preliminary data.</text>
</comment>
<organism evidence="1 2">
    <name type="scientific">Rotaria sordida</name>
    <dbReference type="NCBI Taxonomy" id="392033"/>
    <lineage>
        <taxon>Eukaryota</taxon>
        <taxon>Metazoa</taxon>
        <taxon>Spiralia</taxon>
        <taxon>Gnathifera</taxon>
        <taxon>Rotifera</taxon>
        <taxon>Eurotatoria</taxon>
        <taxon>Bdelloidea</taxon>
        <taxon>Philodinida</taxon>
        <taxon>Philodinidae</taxon>
        <taxon>Rotaria</taxon>
    </lineage>
</organism>
<gene>
    <name evidence="1" type="ORF">FNK824_LOCUS39789</name>
</gene>
<evidence type="ECO:0000313" key="1">
    <source>
        <dbReference type="EMBL" id="CAF4278128.1"/>
    </source>
</evidence>
<dbReference type="AlphaFoldDB" id="A0A820GGZ7"/>
<reference evidence="1" key="1">
    <citation type="submission" date="2021-02" db="EMBL/GenBank/DDBJ databases">
        <authorList>
            <person name="Nowell W R."/>
        </authorList>
    </citation>
    <scope>NUCLEOTIDE SEQUENCE</scope>
</reference>
<proteinExistence type="predicted"/>
<feature type="non-terminal residue" evidence="1">
    <location>
        <position position="1"/>
    </location>
</feature>